<feature type="compositionally biased region" description="Acidic residues" evidence="1">
    <location>
        <begin position="103"/>
        <end position="114"/>
    </location>
</feature>
<evidence type="ECO:0000313" key="2">
    <source>
        <dbReference type="EMBL" id="KAE9039558.1"/>
    </source>
</evidence>
<comment type="caution">
    <text evidence="2">The sequence shown here is derived from an EMBL/GenBank/DDBJ whole genome shotgun (WGS) entry which is preliminary data.</text>
</comment>
<feature type="compositionally biased region" description="Low complexity" evidence="1">
    <location>
        <begin position="135"/>
        <end position="145"/>
    </location>
</feature>
<dbReference type="Proteomes" id="UP000429607">
    <property type="component" value="Unassembled WGS sequence"/>
</dbReference>
<accession>A0A6A3NGT3</accession>
<dbReference type="EMBL" id="QXFV01000372">
    <property type="protein sequence ID" value="KAE9039558.1"/>
    <property type="molecule type" value="Genomic_DNA"/>
</dbReference>
<reference evidence="2 3" key="1">
    <citation type="submission" date="2018-09" db="EMBL/GenBank/DDBJ databases">
        <title>Genomic investigation of the strawberry pathogen Phytophthora fragariae indicates pathogenicity is determined by transcriptional variation in three key races.</title>
        <authorList>
            <person name="Adams T.M."/>
            <person name="Armitage A.D."/>
            <person name="Sobczyk M.K."/>
            <person name="Bates H.J."/>
            <person name="Dunwell J.M."/>
            <person name="Nellist C.F."/>
            <person name="Harrison R.J."/>
        </authorList>
    </citation>
    <scope>NUCLEOTIDE SEQUENCE [LARGE SCALE GENOMIC DNA]</scope>
    <source>
        <strain evidence="2 3">SCRP249</strain>
    </source>
</reference>
<feature type="compositionally biased region" description="Acidic residues" evidence="1">
    <location>
        <begin position="75"/>
        <end position="96"/>
    </location>
</feature>
<proteinExistence type="predicted"/>
<sequence>MMLPPPKLKPIFLRLENRHLLHECDVSRLSGQSLVDTSDYRRIHEVQVDIAKKLKKGTYEVPGEEKPFKPKEQGDADSDFLDDEDISDDEDAEELEEKLPADEAPDEDDEDQEDPPGQGGEGEPSDEPPAKSKGSDSSASATKSK</sequence>
<evidence type="ECO:0000313" key="3">
    <source>
        <dbReference type="Proteomes" id="UP000429607"/>
    </source>
</evidence>
<feature type="compositionally biased region" description="Basic and acidic residues" evidence="1">
    <location>
        <begin position="63"/>
        <end position="74"/>
    </location>
</feature>
<protein>
    <submittedName>
        <fullName evidence="2">Uncharacterized protein</fullName>
    </submittedName>
</protein>
<feature type="region of interest" description="Disordered" evidence="1">
    <location>
        <begin position="57"/>
        <end position="145"/>
    </location>
</feature>
<name>A0A6A3NGT3_9STRA</name>
<organism evidence="2 3">
    <name type="scientific">Phytophthora rubi</name>
    <dbReference type="NCBI Taxonomy" id="129364"/>
    <lineage>
        <taxon>Eukaryota</taxon>
        <taxon>Sar</taxon>
        <taxon>Stramenopiles</taxon>
        <taxon>Oomycota</taxon>
        <taxon>Peronosporomycetes</taxon>
        <taxon>Peronosporales</taxon>
        <taxon>Peronosporaceae</taxon>
        <taxon>Phytophthora</taxon>
    </lineage>
</organism>
<gene>
    <name evidence="2" type="ORF">PR001_g7455</name>
</gene>
<dbReference type="AlphaFoldDB" id="A0A6A3NGT3"/>
<evidence type="ECO:0000256" key="1">
    <source>
        <dbReference type="SAM" id="MobiDB-lite"/>
    </source>
</evidence>